<dbReference type="AlphaFoldDB" id="A0A0A9FAX9"/>
<reference evidence="1" key="2">
    <citation type="journal article" date="2015" name="Data Brief">
        <title>Shoot transcriptome of the giant reed, Arundo donax.</title>
        <authorList>
            <person name="Barrero R.A."/>
            <person name="Guerrero F.D."/>
            <person name="Moolhuijzen P."/>
            <person name="Goolsby J.A."/>
            <person name="Tidwell J."/>
            <person name="Bellgard S.E."/>
            <person name="Bellgard M.I."/>
        </authorList>
    </citation>
    <scope>NUCLEOTIDE SEQUENCE</scope>
    <source>
        <tissue evidence="1">Shoot tissue taken approximately 20 cm above the soil surface</tissue>
    </source>
</reference>
<protein>
    <submittedName>
        <fullName evidence="1">Uncharacterized protein</fullName>
    </submittedName>
</protein>
<evidence type="ECO:0000313" key="1">
    <source>
        <dbReference type="EMBL" id="JAE08374.1"/>
    </source>
</evidence>
<name>A0A0A9FAX9_ARUDO</name>
<reference evidence="1" key="1">
    <citation type="submission" date="2014-09" db="EMBL/GenBank/DDBJ databases">
        <authorList>
            <person name="Magalhaes I.L.F."/>
            <person name="Oliveira U."/>
            <person name="Santos F.R."/>
            <person name="Vidigal T.H.D.A."/>
            <person name="Brescovit A.D."/>
            <person name="Santos A.J."/>
        </authorList>
    </citation>
    <scope>NUCLEOTIDE SEQUENCE</scope>
    <source>
        <tissue evidence="1">Shoot tissue taken approximately 20 cm above the soil surface</tissue>
    </source>
</reference>
<proteinExistence type="predicted"/>
<sequence length="80" mass="9281">MLGKVPLVITWQIPEFGTVTIFSTSQVTVSGTSWYLPNDCKQPQYKSLYSVVCTFTSILFQKYYWLWFPSFFVVCFACIV</sequence>
<accession>A0A0A9FAX9</accession>
<dbReference type="EMBL" id="GBRH01189522">
    <property type="protein sequence ID" value="JAE08374.1"/>
    <property type="molecule type" value="Transcribed_RNA"/>
</dbReference>
<organism evidence="1">
    <name type="scientific">Arundo donax</name>
    <name type="common">Giant reed</name>
    <name type="synonym">Donax arundinaceus</name>
    <dbReference type="NCBI Taxonomy" id="35708"/>
    <lineage>
        <taxon>Eukaryota</taxon>
        <taxon>Viridiplantae</taxon>
        <taxon>Streptophyta</taxon>
        <taxon>Embryophyta</taxon>
        <taxon>Tracheophyta</taxon>
        <taxon>Spermatophyta</taxon>
        <taxon>Magnoliopsida</taxon>
        <taxon>Liliopsida</taxon>
        <taxon>Poales</taxon>
        <taxon>Poaceae</taxon>
        <taxon>PACMAD clade</taxon>
        <taxon>Arundinoideae</taxon>
        <taxon>Arundineae</taxon>
        <taxon>Arundo</taxon>
    </lineage>
</organism>